<organism evidence="6 7">
    <name type="scientific">Paenibacillus flagellatus</name>
    <dbReference type="NCBI Taxonomy" id="2211139"/>
    <lineage>
        <taxon>Bacteria</taxon>
        <taxon>Bacillati</taxon>
        <taxon>Bacillota</taxon>
        <taxon>Bacilli</taxon>
        <taxon>Bacillales</taxon>
        <taxon>Paenibacillaceae</taxon>
        <taxon>Paenibacillus</taxon>
    </lineage>
</organism>
<evidence type="ECO:0000256" key="2">
    <source>
        <dbReference type="ARBA" id="ARBA00022670"/>
    </source>
</evidence>
<dbReference type="AlphaFoldDB" id="A0A2V5K8Y4"/>
<evidence type="ECO:0000256" key="3">
    <source>
        <dbReference type="ARBA" id="ARBA00022801"/>
    </source>
</evidence>
<evidence type="ECO:0000256" key="1">
    <source>
        <dbReference type="ARBA" id="ARBA00007074"/>
    </source>
</evidence>
<dbReference type="PANTHER" id="PTHR47053:SF1">
    <property type="entry name" value="MUREIN DD-ENDOPEPTIDASE MEPH-RELATED"/>
    <property type="match status" value="1"/>
</dbReference>
<protein>
    <submittedName>
        <fullName evidence="6">NlpC/P60 family protein</fullName>
    </submittedName>
</protein>
<dbReference type="GO" id="GO:0008234">
    <property type="term" value="F:cysteine-type peptidase activity"/>
    <property type="evidence" value="ECO:0007669"/>
    <property type="project" value="UniProtKB-KW"/>
</dbReference>
<evidence type="ECO:0000259" key="5">
    <source>
        <dbReference type="PROSITE" id="PS51935"/>
    </source>
</evidence>
<dbReference type="Pfam" id="PF00877">
    <property type="entry name" value="NLPC_P60"/>
    <property type="match status" value="1"/>
</dbReference>
<feature type="domain" description="NlpC/P60" evidence="5">
    <location>
        <begin position="120"/>
        <end position="267"/>
    </location>
</feature>
<evidence type="ECO:0000256" key="4">
    <source>
        <dbReference type="ARBA" id="ARBA00022807"/>
    </source>
</evidence>
<name>A0A2V5K8Y4_9BACL</name>
<sequence>MDRSSIGNSSSVRHPCQGGTILGRRFIRKSAAIGLLFALVGCAGQNAGQEPTSEAQQAGNGIDRRLVDTRVTNGDLLLRQGDAGLEFASSNAAANGTGGVRALGEPVKAYPNPAIAPYQGGYAENVVSAAAMYFGTPYEYGSDRADPSTFDCSDFTRWAFLSALGMDLPKDSRSQARYVEAFSGRSYRDIGQARRGDLLFFVGYRGSNPESYPEAEKTIDRISHTGIYLGNGKMIHTASVRTGGVRIDDVFGNHLQWRFVLGGSVLE</sequence>
<gene>
    <name evidence="6" type="ORF">DLM86_08330</name>
</gene>
<dbReference type="InterPro" id="IPR038765">
    <property type="entry name" value="Papain-like_cys_pep_sf"/>
</dbReference>
<dbReference type="PANTHER" id="PTHR47053">
    <property type="entry name" value="MUREIN DD-ENDOPEPTIDASE MEPH-RELATED"/>
    <property type="match status" value="1"/>
</dbReference>
<keyword evidence="4" id="KW-0788">Thiol protease</keyword>
<evidence type="ECO:0000313" key="6">
    <source>
        <dbReference type="EMBL" id="PYI55971.1"/>
    </source>
</evidence>
<proteinExistence type="inferred from homology"/>
<dbReference type="Proteomes" id="UP000247476">
    <property type="component" value="Unassembled WGS sequence"/>
</dbReference>
<dbReference type="SUPFAM" id="SSF54001">
    <property type="entry name" value="Cysteine proteinases"/>
    <property type="match status" value="1"/>
</dbReference>
<dbReference type="EMBL" id="QJVJ01000003">
    <property type="protein sequence ID" value="PYI55971.1"/>
    <property type="molecule type" value="Genomic_DNA"/>
</dbReference>
<dbReference type="GO" id="GO:0006508">
    <property type="term" value="P:proteolysis"/>
    <property type="evidence" value="ECO:0007669"/>
    <property type="project" value="UniProtKB-KW"/>
</dbReference>
<dbReference type="InterPro" id="IPR051202">
    <property type="entry name" value="Peptidase_C40"/>
</dbReference>
<accession>A0A2V5K8Y4</accession>
<keyword evidence="2" id="KW-0645">Protease</keyword>
<evidence type="ECO:0000313" key="7">
    <source>
        <dbReference type="Proteomes" id="UP000247476"/>
    </source>
</evidence>
<dbReference type="PROSITE" id="PS51935">
    <property type="entry name" value="NLPC_P60"/>
    <property type="match status" value="1"/>
</dbReference>
<comment type="similarity">
    <text evidence="1">Belongs to the peptidase C40 family.</text>
</comment>
<keyword evidence="7" id="KW-1185">Reference proteome</keyword>
<dbReference type="InterPro" id="IPR000064">
    <property type="entry name" value="NLP_P60_dom"/>
</dbReference>
<dbReference type="OrthoDB" id="9813368at2"/>
<comment type="caution">
    <text evidence="6">The sequence shown here is derived from an EMBL/GenBank/DDBJ whole genome shotgun (WGS) entry which is preliminary data.</text>
</comment>
<dbReference type="Gene3D" id="3.90.1720.10">
    <property type="entry name" value="endopeptidase domain like (from Nostoc punctiforme)"/>
    <property type="match status" value="1"/>
</dbReference>
<reference evidence="6 7" key="1">
    <citation type="submission" date="2018-05" db="EMBL/GenBank/DDBJ databases">
        <title>Paenibacillus flagellatus sp. nov., isolated from selenium mineral soil.</title>
        <authorList>
            <person name="Dai X."/>
        </authorList>
    </citation>
    <scope>NUCLEOTIDE SEQUENCE [LARGE SCALE GENOMIC DNA]</scope>
    <source>
        <strain evidence="6 7">DXL2</strain>
    </source>
</reference>
<keyword evidence="3" id="KW-0378">Hydrolase</keyword>